<sequence>VIGDSAIMITYRDGIGRRHPHRDHNYESRNQEKGIVPGLVQYRHSSHRPFGWAQYLDQNVRWNNVMLLS</sequence>
<evidence type="ECO:0000313" key="1">
    <source>
        <dbReference type="EMBL" id="KAK7477007.1"/>
    </source>
</evidence>
<protein>
    <submittedName>
        <fullName evidence="1">Uncharacterized protein</fullName>
    </submittedName>
</protein>
<accession>A0ABD0JQ62</accession>
<evidence type="ECO:0000313" key="2">
    <source>
        <dbReference type="Proteomes" id="UP001519460"/>
    </source>
</evidence>
<dbReference type="EMBL" id="JACVVK020000360">
    <property type="protein sequence ID" value="KAK7477007.1"/>
    <property type="molecule type" value="Genomic_DNA"/>
</dbReference>
<reference evidence="1 2" key="1">
    <citation type="journal article" date="2023" name="Sci. Data">
        <title>Genome assembly of the Korean intertidal mud-creeper Batillaria attramentaria.</title>
        <authorList>
            <person name="Patra A.K."/>
            <person name="Ho P.T."/>
            <person name="Jun S."/>
            <person name="Lee S.J."/>
            <person name="Kim Y."/>
            <person name="Won Y.J."/>
        </authorList>
    </citation>
    <scope>NUCLEOTIDE SEQUENCE [LARGE SCALE GENOMIC DNA]</scope>
    <source>
        <strain evidence="1">Wonlab-2016</strain>
    </source>
</reference>
<comment type="caution">
    <text evidence="1">The sequence shown here is derived from an EMBL/GenBank/DDBJ whole genome shotgun (WGS) entry which is preliminary data.</text>
</comment>
<proteinExistence type="predicted"/>
<organism evidence="1 2">
    <name type="scientific">Batillaria attramentaria</name>
    <dbReference type="NCBI Taxonomy" id="370345"/>
    <lineage>
        <taxon>Eukaryota</taxon>
        <taxon>Metazoa</taxon>
        <taxon>Spiralia</taxon>
        <taxon>Lophotrochozoa</taxon>
        <taxon>Mollusca</taxon>
        <taxon>Gastropoda</taxon>
        <taxon>Caenogastropoda</taxon>
        <taxon>Sorbeoconcha</taxon>
        <taxon>Cerithioidea</taxon>
        <taxon>Batillariidae</taxon>
        <taxon>Batillaria</taxon>
    </lineage>
</organism>
<name>A0ABD0JQ62_9CAEN</name>
<dbReference type="Proteomes" id="UP001519460">
    <property type="component" value="Unassembled WGS sequence"/>
</dbReference>
<keyword evidence="2" id="KW-1185">Reference proteome</keyword>
<gene>
    <name evidence="1" type="ORF">BaRGS_00031783</name>
</gene>
<dbReference type="AlphaFoldDB" id="A0ABD0JQ62"/>
<feature type="non-terminal residue" evidence="1">
    <location>
        <position position="1"/>
    </location>
</feature>